<proteinExistence type="predicted"/>
<keyword evidence="2" id="KW-0732">Signal</keyword>
<sequence length="202" mass="22361">MKLLLVSCALMATAIHSLPLGALVNHVPQAPYSKPPRRQLMFASDYDYYQPWGPQYDPEYFDGYGFKSGHFMGPWGEHIKDAVYKGLGWLNQAADKIFKKEENSASPAQEEADPVDQVAAPEKENEDGDDDEQSFKSGRFGDFGLSNEDEIPYPSAPITVKGESPQGSSFPTYGDRRGFKRGHFFGLNKIAEGVGKLLGSFL</sequence>
<protein>
    <submittedName>
        <fullName evidence="4">Secreted protein</fullName>
    </submittedName>
</protein>
<feature type="signal peptide" evidence="2">
    <location>
        <begin position="1"/>
        <end position="17"/>
    </location>
</feature>
<name>A0A1I7XWK3_9BILA</name>
<dbReference type="Proteomes" id="UP000095287">
    <property type="component" value="Unplaced"/>
</dbReference>
<feature type="region of interest" description="Disordered" evidence="1">
    <location>
        <begin position="101"/>
        <end position="174"/>
    </location>
</feature>
<evidence type="ECO:0000313" key="4">
    <source>
        <dbReference type="WBParaSite" id="L893_g10046.t1"/>
    </source>
</evidence>
<dbReference type="AlphaFoldDB" id="A0A1I7XWK3"/>
<accession>A0A1I7XWK3</accession>
<organism evidence="3 4">
    <name type="scientific">Steinernema glaseri</name>
    <dbReference type="NCBI Taxonomy" id="37863"/>
    <lineage>
        <taxon>Eukaryota</taxon>
        <taxon>Metazoa</taxon>
        <taxon>Ecdysozoa</taxon>
        <taxon>Nematoda</taxon>
        <taxon>Chromadorea</taxon>
        <taxon>Rhabditida</taxon>
        <taxon>Tylenchina</taxon>
        <taxon>Panagrolaimomorpha</taxon>
        <taxon>Strongyloidoidea</taxon>
        <taxon>Steinernematidae</taxon>
        <taxon>Steinernema</taxon>
    </lineage>
</organism>
<keyword evidence="3" id="KW-1185">Reference proteome</keyword>
<reference evidence="4" key="1">
    <citation type="submission" date="2016-11" db="UniProtKB">
        <authorList>
            <consortium name="WormBaseParasite"/>
        </authorList>
    </citation>
    <scope>IDENTIFICATION</scope>
</reference>
<dbReference type="WBParaSite" id="L893_g10046.t1">
    <property type="protein sequence ID" value="L893_g10046.t1"/>
    <property type="gene ID" value="L893_g10046"/>
</dbReference>
<evidence type="ECO:0000313" key="3">
    <source>
        <dbReference type="Proteomes" id="UP000095287"/>
    </source>
</evidence>
<feature type="chain" id="PRO_5009311481" evidence="2">
    <location>
        <begin position="18"/>
        <end position="202"/>
    </location>
</feature>
<evidence type="ECO:0000256" key="2">
    <source>
        <dbReference type="SAM" id="SignalP"/>
    </source>
</evidence>
<evidence type="ECO:0000256" key="1">
    <source>
        <dbReference type="SAM" id="MobiDB-lite"/>
    </source>
</evidence>